<dbReference type="GO" id="GO:0046872">
    <property type="term" value="F:metal ion binding"/>
    <property type="evidence" value="ECO:0007669"/>
    <property type="project" value="InterPro"/>
</dbReference>
<evidence type="ECO:0008006" key="7">
    <source>
        <dbReference type="Google" id="ProtNLM"/>
    </source>
</evidence>
<dbReference type="STRING" id="1798661.A3D65_02005"/>
<comment type="similarity">
    <text evidence="1 2">Belongs to the peptidase M16 family.</text>
</comment>
<feature type="domain" description="Peptidase M16 C-terminal" evidence="4">
    <location>
        <begin position="164"/>
        <end position="337"/>
    </location>
</feature>
<evidence type="ECO:0000259" key="3">
    <source>
        <dbReference type="Pfam" id="PF00675"/>
    </source>
</evidence>
<evidence type="ECO:0000313" key="6">
    <source>
        <dbReference type="Proteomes" id="UP000177996"/>
    </source>
</evidence>
<dbReference type="InterPro" id="IPR001431">
    <property type="entry name" value="Pept_M16_Zn_BS"/>
</dbReference>
<organism evidence="5 6">
    <name type="scientific">Candidatus Lloydbacteria bacterium RIFCSPHIGHO2_02_FULL_50_13</name>
    <dbReference type="NCBI Taxonomy" id="1798661"/>
    <lineage>
        <taxon>Bacteria</taxon>
        <taxon>Candidatus Lloydiibacteriota</taxon>
    </lineage>
</organism>
<evidence type="ECO:0000259" key="4">
    <source>
        <dbReference type="Pfam" id="PF05193"/>
    </source>
</evidence>
<evidence type="ECO:0000256" key="1">
    <source>
        <dbReference type="ARBA" id="ARBA00007261"/>
    </source>
</evidence>
<dbReference type="GO" id="GO:0004222">
    <property type="term" value="F:metalloendopeptidase activity"/>
    <property type="evidence" value="ECO:0007669"/>
    <property type="project" value="InterPro"/>
</dbReference>
<dbReference type="PROSITE" id="PS00143">
    <property type="entry name" value="INSULINASE"/>
    <property type="match status" value="1"/>
</dbReference>
<protein>
    <recommendedName>
        <fullName evidence="7">Peptidase M16</fullName>
    </recommendedName>
</protein>
<dbReference type="SUPFAM" id="SSF63411">
    <property type="entry name" value="LuxS/MPP-like metallohydrolase"/>
    <property type="match status" value="2"/>
</dbReference>
<comment type="caution">
    <text evidence="5">The sequence shown here is derived from an EMBL/GenBank/DDBJ whole genome shotgun (WGS) entry which is preliminary data.</text>
</comment>
<proteinExistence type="inferred from homology"/>
<name>A0A1G2D7W6_9BACT</name>
<dbReference type="PANTHER" id="PTHR11851">
    <property type="entry name" value="METALLOPROTEASE"/>
    <property type="match status" value="1"/>
</dbReference>
<accession>A0A1G2D7W6</accession>
<evidence type="ECO:0000256" key="2">
    <source>
        <dbReference type="RuleBase" id="RU004447"/>
    </source>
</evidence>
<gene>
    <name evidence="5" type="ORF">A3D65_02005</name>
</gene>
<dbReference type="Pfam" id="PF00675">
    <property type="entry name" value="Peptidase_M16"/>
    <property type="match status" value="1"/>
</dbReference>
<feature type="domain" description="Peptidase M16 N-terminal" evidence="3">
    <location>
        <begin position="13"/>
        <end position="158"/>
    </location>
</feature>
<evidence type="ECO:0000313" key="5">
    <source>
        <dbReference type="EMBL" id="OGZ08848.1"/>
    </source>
</evidence>
<dbReference type="AlphaFoldDB" id="A0A1G2D7W6"/>
<dbReference type="EMBL" id="MHLL01000025">
    <property type="protein sequence ID" value="OGZ08848.1"/>
    <property type="molecule type" value="Genomic_DNA"/>
</dbReference>
<dbReference type="GO" id="GO:0006508">
    <property type="term" value="P:proteolysis"/>
    <property type="evidence" value="ECO:0007669"/>
    <property type="project" value="InterPro"/>
</dbReference>
<dbReference type="InterPro" id="IPR011249">
    <property type="entry name" value="Metalloenz_LuxS/M16"/>
</dbReference>
<dbReference type="PANTHER" id="PTHR11851:SF49">
    <property type="entry name" value="MITOCHONDRIAL-PROCESSING PEPTIDASE SUBUNIT ALPHA"/>
    <property type="match status" value="1"/>
</dbReference>
<sequence length="418" mass="46665">MKKLPNGLRVLFVPMHGQRTATALVLVEAGSKYEEKAKNGISHFLEHMCFKGTMNRPSQLAIAEELDSLGAEFNAFTGHEYTGYYAKTAAGYLPQALDLISDIYANSLFKTEDIEQEKGAIAGEIGMYEDMPMRKVSHLFMKLVYGDQPAGWEIAGPKELVTTFTREDFLAYRKLHYVPEATLVVVAGKFDEEKTMRLIKTQFGGLKLAKKYPKKRVEDSQRERGLLLAQKESDQTHLVIGVRSFPLSHRDYPVLGVMAAVLGSGMSSRLFQKVRTEMGLGYYVHASNESFTDHGIFTASAGVVNERSAEAVSAILNEFKKLKEVLVGASELTKVKDMIAGRLVLGLESSDELSEFYGFQEVLRKKMLTPEEVIARMRKVTAGDIRRVALKIFVTDHLNLAMIGPAKDKAHFRVLLEL</sequence>
<dbReference type="Proteomes" id="UP000177996">
    <property type="component" value="Unassembled WGS sequence"/>
</dbReference>
<dbReference type="InterPro" id="IPR011765">
    <property type="entry name" value="Pept_M16_N"/>
</dbReference>
<dbReference type="InterPro" id="IPR007863">
    <property type="entry name" value="Peptidase_M16_C"/>
</dbReference>
<dbReference type="Gene3D" id="3.30.830.10">
    <property type="entry name" value="Metalloenzyme, LuxS/M16 peptidase-like"/>
    <property type="match status" value="2"/>
</dbReference>
<dbReference type="Pfam" id="PF05193">
    <property type="entry name" value="Peptidase_M16_C"/>
    <property type="match status" value="1"/>
</dbReference>
<reference evidence="5 6" key="1">
    <citation type="journal article" date="2016" name="Nat. Commun.">
        <title>Thousands of microbial genomes shed light on interconnected biogeochemical processes in an aquifer system.</title>
        <authorList>
            <person name="Anantharaman K."/>
            <person name="Brown C.T."/>
            <person name="Hug L.A."/>
            <person name="Sharon I."/>
            <person name="Castelle C.J."/>
            <person name="Probst A.J."/>
            <person name="Thomas B.C."/>
            <person name="Singh A."/>
            <person name="Wilkins M.J."/>
            <person name="Karaoz U."/>
            <person name="Brodie E.L."/>
            <person name="Williams K.H."/>
            <person name="Hubbard S.S."/>
            <person name="Banfield J.F."/>
        </authorList>
    </citation>
    <scope>NUCLEOTIDE SEQUENCE [LARGE SCALE GENOMIC DNA]</scope>
</reference>
<dbReference type="InterPro" id="IPR050361">
    <property type="entry name" value="MPP/UQCRC_Complex"/>
</dbReference>